<dbReference type="EMBL" id="MU001501">
    <property type="protein sequence ID" value="KAF2444454.1"/>
    <property type="molecule type" value="Genomic_DNA"/>
</dbReference>
<protein>
    <submittedName>
        <fullName evidence="1">Uncharacterized protein</fullName>
    </submittedName>
</protein>
<reference evidence="1" key="1">
    <citation type="journal article" date="2020" name="Stud. Mycol.">
        <title>101 Dothideomycetes genomes: a test case for predicting lifestyles and emergence of pathogens.</title>
        <authorList>
            <person name="Haridas S."/>
            <person name="Albert R."/>
            <person name="Binder M."/>
            <person name="Bloem J."/>
            <person name="Labutti K."/>
            <person name="Salamov A."/>
            <person name="Andreopoulos B."/>
            <person name="Baker S."/>
            <person name="Barry K."/>
            <person name="Bills G."/>
            <person name="Bluhm B."/>
            <person name="Cannon C."/>
            <person name="Castanera R."/>
            <person name="Culley D."/>
            <person name="Daum C."/>
            <person name="Ezra D."/>
            <person name="Gonzalez J."/>
            <person name="Henrissat B."/>
            <person name="Kuo A."/>
            <person name="Liang C."/>
            <person name="Lipzen A."/>
            <person name="Lutzoni F."/>
            <person name="Magnuson J."/>
            <person name="Mondo S."/>
            <person name="Nolan M."/>
            <person name="Ohm R."/>
            <person name="Pangilinan J."/>
            <person name="Park H.-J."/>
            <person name="Ramirez L."/>
            <person name="Alfaro M."/>
            <person name="Sun H."/>
            <person name="Tritt A."/>
            <person name="Yoshinaga Y."/>
            <person name="Zwiers L.-H."/>
            <person name="Turgeon B."/>
            <person name="Goodwin S."/>
            <person name="Spatafora J."/>
            <person name="Crous P."/>
            <person name="Grigoriev I."/>
        </authorList>
    </citation>
    <scope>NUCLEOTIDE SEQUENCE</scope>
    <source>
        <strain evidence="1">CBS 690.94</strain>
    </source>
</reference>
<sequence length="250" mass="26553">MPSSCQAPPLPAPVVRRAEAVHRPPSTVHLHHNSGYGAPGLLGDRSAACFVCLLPPSSTAHTTDTARCETLCRGPPGTAHRASYSPAAARPFQHPVAYCTKVHLTCTVDHHADDGPASGISVPAPAWGLSSYRPSRIFATLALKQAERLHCCSLAPWPWPHNCAGLVSSHQTLHRTPMTVQRVTSLAHLVYLRKPGPPGELPRSACTVRTGTKQHLPSCSDLLQRAYRTAAPPPTSGTSAVQTTLSSLFG</sequence>
<organism evidence="1 2">
    <name type="scientific">Karstenula rhodostoma CBS 690.94</name>
    <dbReference type="NCBI Taxonomy" id="1392251"/>
    <lineage>
        <taxon>Eukaryota</taxon>
        <taxon>Fungi</taxon>
        <taxon>Dikarya</taxon>
        <taxon>Ascomycota</taxon>
        <taxon>Pezizomycotina</taxon>
        <taxon>Dothideomycetes</taxon>
        <taxon>Pleosporomycetidae</taxon>
        <taxon>Pleosporales</taxon>
        <taxon>Massarineae</taxon>
        <taxon>Didymosphaeriaceae</taxon>
        <taxon>Karstenula</taxon>
    </lineage>
</organism>
<gene>
    <name evidence="1" type="ORF">P171DRAFT_32866</name>
</gene>
<evidence type="ECO:0000313" key="1">
    <source>
        <dbReference type="EMBL" id="KAF2444454.1"/>
    </source>
</evidence>
<name>A0A9P4UAF3_9PLEO</name>
<dbReference type="Proteomes" id="UP000799764">
    <property type="component" value="Unassembled WGS sequence"/>
</dbReference>
<proteinExistence type="predicted"/>
<comment type="caution">
    <text evidence="1">The sequence shown here is derived from an EMBL/GenBank/DDBJ whole genome shotgun (WGS) entry which is preliminary data.</text>
</comment>
<accession>A0A9P4UAF3</accession>
<evidence type="ECO:0000313" key="2">
    <source>
        <dbReference type="Proteomes" id="UP000799764"/>
    </source>
</evidence>
<keyword evidence="2" id="KW-1185">Reference proteome</keyword>
<dbReference type="AlphaFoldDB" id="A0A9P4UAF3"/>